<name>A0ABX1R5S3_9ALTE</name>
<proteinExistence type="predicted"/>
<comment type="caution">
    <text evidence="1">The sequence shown here is derived from an EMBL/GenBank/DDBJ whole genome shotgun (WGS) entry which is preliminary data.</text>
</comment>
<sequence>MTDQSSPQVSEETQSNWAREQFQRANLHLAENGILFDSVVTEECRYLAPLVAVWKIKTTDGKYFWVISGDVPADFTHHENAKDARELLNYFALRWQMKAANLRASAVNDLTQIEYAAYLENRSEGLFRIKDKEELWA</sequence>
<protein>
    <submittedName>
        <fullName evidence="1">DUF4826 family protein</fullName>
    </submittedName>
</protein>
<keyword evidence="2" id="KW-1185">Reference proteome</keyword>
<evidence type="ECO:0000313" key="1">
    <source>
        <dbReference type="EMBL" id="NMH61148.1"/>
    </source>
</evidence>
<organism evidence="1 2">
    <name type="scientific">Alteromonas ponticola</name>
    <dbReference type="NCBI Taxonomy" id="2720613"/>
    <lineage>
        <taxon>Bacteria</taxon>
        <taxon>Pseudomonadati</taxon>
        <taxon>Pseudomonadota</taxon>
        <taxon>Gammaproteobacteria</taxon>
        <taxon>Alteromonadales</taxon>
        <taxon>Alteromonadaceae</taxon>
        <taxon>Alteromonas/Salinimonas group</taxon>
        <taxon>Alteromonas</taxon>
    </lineage>
</organism>
<dbReference type="Proteomes" id="UP000709336">
    <property type="component" value="Unassembled WGS sequence"/>
</dbReference>
<dbReference type="RefSeq" id="WP_169211699.1">
    <property type="nucleotide sequence ID" value="NZ_JAATNW010000007.1"/>
</dbReference>
<evidence type="ECO:0000313" key="2">
    <source>
        <dbReference type="Proteomes" id="UP000709336"/>
    </source>
</evidence>
<dbReference type="Pfam" id="PF16108">
    <property type="entry name" value="DUF4826"/>
    <property type="match status" value="1"/>
</dbReference>
<dbReference type="InterPro" id="IPR032251">
    <property type="entry name" value="DUF4826"/>
</dbReference>
<accession>A0ABX1R5S3</accession>
<gene>
    <name evidence="1" type="ORF">HCJ96_14035</name>
</gene>
<reference evidence="1 2" key="1">
    <citation type="submission" date="2020-03" db="EMBL/GenBank/DDBJ databases">
        <title>Alteromonas ponticola sp. nov., isolated from seawater.</title>
        <authorList>
            <person name="Yoon J.-H."/>
            <person name="Kim Y.-O."/>
        </authorList>
    </citation>
    <scope>NUCLEOTIDE SEQUENCE [LARGE SCALE GENOMIC DNA]</scope>
    <source>
        <strain evidence="1 2">MYP5</strain>
    </source>
</reference>
<dbReference type="EMBL" id="JAATNW010000007">
    <property type="protein sequence ID" value="NMH61148.1"/>
    <property type="molecule type" value="Genomic_DNA"/>
</dbReference>